<feature type="non-terminal residue" evidence="1">
    <location>
        <position position="1"/>
    </location>
</feature>
<evidence type="ECO:0000313" key="1">
    <source>
        <dbReference type="EMBL" id="KAH0939235.1"/>
    </source>
</evidence>
<dbReference type="Gene3D" id="3.90.25.10">
    <property type="entry name" value="UDP-galactose 4-epimerase, domain 1"/>
    <property type="match status" value="1"/>
</dbReference>
<evidence type="ECO:0000313" key="2">
    <source>
        <dbReference type="Proteomes" id="UP000824890"/>
    </source>
</evidence>
<accession>A0ABQ8EF48</accession>
<dbReference type="PANTHER" id="PTHR43725">
    <property type="entry name" value="UDP-GLUCOSE 4-EPIMERASE"/>
    <property type="match status" value="1"/>
</dbReference>
<protein>
    <submittedName>
        <fullName evidence="1">Uncharacterized protein</fullName>
    </submittedName>
</protein>
<gene>
    <name evidence="1" type="ORF">HID58_006696</name>
</gene>
<dbReference type="InterPro" id="IPR036291">
    <property type="entry name" value="NAD(P)-bd_dom_sf"/>
</dbReference>
<keyword evidence="2" id="KW-1185">Reference proteome</keyword>
<reference evidence="1 2" key="1">
    <citation type="submission" date="2021-05" db="EMBL/GenBank/DDBJ databases">
        <title>Genome Assembly of Synthetic Allotetraploid Brassica napus Reveals Homoeologous Exchanges between Subgenomes.</title>
        <authorList>
            <person name="Davis J.T."/>
        </authorList>
    </citation>
    <scope>NUCLEOTIDE SEQUENCE [LARGE SCALE GENOMIC DNA]</scope>
    <source>
        <strain evidence="2">cv. Da-Ae</strain>
        <tissue evidence="1">Seedling</tissue>
    </source>
</reference>
<comment type="caution">
    <text evidence="1">The sequence shown here is derived from an EMBL/GenBank/DDBJ whole genome shotgun (WGS) entry which is preliminary data.</text>
</comment>
<dbReference type="Gene3D" id="3.40.50.720">
    <property type="entry name" value="NAD(P)-binding Rossmann-like Domain"/>
    <property type="match status" value="2"/>
</dbReference>
<dbReference type="Proteomes" id="UP000824890">
    <property type="component" value="Unassembled WGS sequence"/>
</dbReference>
<dbReference type="SUPFAM" id="SSF51735">
    <property type="entry name" value="NAD(P)-binding Rossmann-fold domains"/>
    <property type="match status" value="1"/>
</dbReference>
<dbReference type="EMBL" id="JAGKQM010000002">
    <property type="protein sequence ID" value="KAH0939235.1"/>
    <property type="molecule type" value="Genomic_DNA"/>
</dbReference>
<dbReference type="PANTHER" id="PTHR43725:SF36">
    <property type="entry name" value="UDP-ARABINOSE 4-EPIMERASE 4-RELATED"/>
    <property type="match status" value="1"/>
</dbReference>
<sequence length="248" mass="27940">RYSDGHAFDAVMLFAAVDYVGENTFYPLKYSSHSFTYSFFLLQEFLWLDNKVKKLIYSSTCATYGGLNKCRLLKILRRYFNVIGSDPGPGGILGEAPRPELREQGLICGACFDAAPGTDYKTSDGTCIRDYIDVTGLVDAHPPKVPAFLTFSLEKKRNSRFQYLQVQFDITLTVLWFGETGRSGKEFVEACKKATGVEIKVDFLPSDPTKILGDLNWTARFTNLQDSLQIHPSSWLCFLLKTEETTTN</sequence>
<organism evidence="1 2">
    <name type="scientific">Brassica napus</name>
    <name type="common">Rape</name>
    <dbReference type="NCBI Taxonomy" id="3708"/>
    <lineage>
        <taxon>Eukaryota</taxon>
        <taxon>Viridiplantae</taxon>
        <taxon>Streptophyta</taxon>
        <taxon>Embryophyta</taxon>
        <taxon>Tracheophyta</taxon>
        <taxon>Spermatophyta</taxon>
        <taxon>Magnoliopsida</taxon>
        <taxon>eudicotyledons</taxon>
        <taxon>Gunneridae</taxon>
        <taxon>Pentapetalae</taxon>
        <taxon>rosids</taxon>
        <taxon>malvids</taxon>
        <taxon>Brassicales</taxon>
        <taxon>Brassicaceae</taxon>
        <taxon>Brassiceae</taxon>
        <taxon>Brassica</taxon>
    </lineage>
</organism>
<proteinExistence type="predicted"/>
<name>A0ABQ8EF48_BRANA</name>